<gene>
    <name evidence="16" type="ORF">BDEG_27164</name>
</gene>
<proteinExistence type="inferred from homology"/>
<dbReference type="SMART" id="SM00631">
    <property type="entry name" value="Zn_pept"/>
    <property type="match status" value="1"/>
</dbReference>
<evidence type="ECO:0000259" key="15">
    <source>
        <dbReference type="PROSITE" id="PS52035"/>
    </source>
</evidence>
<evidence type="ECO:0000256" key="7">
    <source>
        <dbReference type="ARBA" id="ARBA00022670"/>
    </source>
</evidence>
<evidence type="ECO:0000256" key="5">
    <source>
        <dbReference type="ARBA" id="ARBA00022525"/>
    </source>
</evidence>
<dbReference type="FunFam" id="3.40.630.10:FF:000040">
    <property type="entry name" value="zinc carboxypeptidase"/>
    <property type="match status" value="1"/>
</dbReference>
<evidence type="ECO:0000256" key="6">
    <source>
        <dbReference type="ARBA" id="ARBA00022645"/>
    </source>
</evidence>
<evidence type="ECO:0000256" key="9">
    <source>
        <dbReference type="ARBA" id="ARBA00022801"/>
    </source>
</evidence>
<evidence type="ECO:0000256" key="4">
    <source>
        <dbReference type="ARBA" id="ARBA00005988"/>
    </source>
</evidence>
<sequence length="355" mass="39902">MDTTLNEFTADFTRVQHEQQQVLGLPENTVSSDMSDSLLSASFFNKYHTIDELHEYYRALAKTYPDLVETFSIGKTYQGRDILGVHIHAKHSVNRVAEPKEIVFHGGMHAREWIAPAVVTFMATQLVEQYNKNTDVTTMLDTFIYSIIPVLNIDGFVYTHKKDRMWRKTRQPNRFACVGTDPNRNWEYAWGTGGSSSNPCSEAYMGPKPFSEPEPRQMAAYVQSRAPNVISYIDFHAFSQLWMYPFGNICNHPAPDSAKLMRVGKAAVGALKSVHGTSFQVGPICDIIYQASGSSVDHIYARANVTFSYAVELRDTGNYGFILPPKYIIPSGQETFAGIIAMSLQIIKEISNQVL</sequence>
<evidence type="ECO:0000256" key="14">
    <source>
        <dbReference type="PROSITE-ProRule" id="PRU01379"/>
    </source>
</evidence>
<dbReference type="PROSITE" id="PS00133">
    <property type="entry name" value="CARBOXYPEPT_ZN_2"/>
    <property type="match status" value="1"/>
</dbReference>
<organism evidence="16 17">
    <name type="scientific">Batrachochytrium dendrobatidis (strain JEL423)</name>
    <dbReference type="NCBI Taxonomy" id="403673"/>
    <lineage>
        <taxon>Eukaryota</taxon>
        <taxon>Fungi</taxon>
        <taxon>Fungi incertae sedis</taxon>
        <taxon>Chytridiomycota</taxon>
        <taxon>Chytridiomycota incertae sedis</taxon>
        <taxon>Chytridiomycetes</taxon>
        <taxon>Rhizophydiales</taxon>
        <taxon>Rhizophydiales incertae sedis</taxon>
        <taxon>Batrachochytrium</taxon>
    </lineage>
</organism>
<dbReference type="PRINTS" id="PR00765">
    <property type="entry name" value="CRBOXYPTASEA"/>
</dbReference>
<keyword evidence="10" id="KW-0862">Zinc</keyword>
<dbReference type="AlphaFoldDB" id="A0A177WWL0"/>
<dbReference type="EMBL" id="DS022311">
    <property type="protein sequence ID" value="OAJ43851.1"/>
    <property type="molecule type" value="Genomic_DNA"/>
</dbReference>
<dbReference type="Gene3D" id="3.40.630.10">
    <property type="entry name" value="Zn peptidases"/>
    <property type="match status" value="1"/>
</dbReference>
<dbReference type="VEuPathDB" id="FungiDB:BDEG_27164"/>
<dbReference type="SUPFAM" id="SSF53187">
    <property type="entry name" value="Zn-dependent exopeptidases"/>
    <property type="match status" value="1"/>
</dbReference>
<dbReference type="GO" id="GO:0004181">
    <property type="term" value="F:metallocarboxypeptidase activity"/>
    <property type="evidence" value="ECO:0007669"/>
    <property type="project" value="InterPro"/>
</dbReference>
<evidence type="ECO:0000256" key="11">
    <source>
        <dbReference type="ARBA" id="ARBA00023049"/>
    </source>
</evidence>
<reference evidence="16 17" key="1">
    <citation type="submission" date="2006-10" db="EMBL/GenBank/DDBJ databases">
        <title>The Genome Sequence of Batrachochytrium dendrobatidis JEL423.</title>
        <authorList>
            <consortium name="The Broad Institute Genome Sequencing Platform"/>
            <person name="Birren B."/>
            <person name="Lander E."/>
            <person name="Galagan J."/>
            <person name="Cuomo C."/>
            <person name="Devon K."/>
            <person name="Jaffe D."/>
            <person name="Butler J."/>
            <person name="Alvarez P."/>
            <person name="Gnerre S."/>
            <person name="Grabherr M."/>
            <person name="Kleber M."/>
            <person name="Mauceli E."/>
            <person name="Brockman W."/>
            <person name="Young S."/>
            <person name="LaButti K."/>
            <person name="Sykes S."/>
            <person name="DeCaprio D."/>
            <person name="Crawford M."/>
            <person name="Koehrsen M."/>
            <person name="Engels R."/>
            <person name="Montgomery P."/>
            <person name="Pearson M."/>
            <person name="Howarth C."/>
            <person name="Larson L."/>
            <person name="White J."/>
            <person name="O'Leary S."/>
            <person name="Kodira C."/>
            <person name="Zeng Q."/>
            <person name="Yandava C."/>
            <person name="Alvarado L."/>
            <person name="Longcore J."/>
            <person name="James T."/>
        </authorList>
    </citation>
    <scope>NUCLEOTIDE SEQUENCE [LARGE SCALE GENOMIC DNA]</scope>
    <source>
        <strain evidence="16 17">JEL423</strain>
    </source>
</reference>
<keyword evidence="5" id="KW-0964">Secreted</keyword>
<dbReference type="PANTHER" id="PTHR11705:SF143">
    <property type="entry name" value="SLL0236 PROTEIN"/>
    <property type="match status" value="1"/>
</dbReference>
<keyword evidence="7" id="KW-0645">Protease</keyword>
<accession>A0A177WWL0</accession>
<comment type="cofactor">
    <cofactor evidence="1">
        <name>Zn(2+)</name>
        <dbReference type="ChEBI" id="CHEBI:29105"/>
    </cofactor>
</comment>
<keyword evidence="12" id="KW-1015">Disulfide bond</keyword>
<comment type="subcellular location">
    <subcellularLocation>
        <location evidence="3">Secreted</location>
    </subcellularLocation>
</comment>
<dbReference type="Proteomes" id="UP000077115">
    <property type="component" value="Unassembled WGS sequence"/>
</dbReference>
<evidence type="ECO:0000313" key="16">
    <source>
        <dbReference type="EMBL" id="OAJ43851.1"/>
    </source>
</evidence>
<dbReference type="OrthoDB" id="3626597at2759"/>
<dbReference type="eggNOG" id="KOG2650">
    <property type="taxonomic scope" value="Eukaryota"/>
</dbReference>
<name>A0A177WWL0_BATDL</name>
<evidence type="ECO:0000256" key="2">
    <source>
        <dbReference type="ARBA" id="ARBA00003091"/>
    </source>
</evidence>
<dbReference type="InterPro" id="IPR000834">
    <property type="entry name" value="Peptidase_M14"/>
</dbReference>
<evidence type="ECO:0000256" key="1">
    <source>
        <dbReference type="ARBA" id="ARBA00001947"/>
    </source>
</evidence>
<dbReference type="GO" id="GO:0005615">
    <property type="term" value="C:extracellular space"/>
    <property type="evidence" value="ECO:0007669"/>
    <property type="project" value="TreeGrafter"/>
</dbReference>
<keyword evidence="11" id="KW-0482">Metalloprotease</keyword>
<keyword evidence="6" id="KW-0121">Carboxypeptidase</keyword>
<dbReference type="Pfam" id="PF00246">
    <property type="entry name" value="Peptidase_M14"/>
    <property type="match status" value="1"/>
</dbReference>
<comment type="similarity">
    <text evidence="4 14">Belongs to the peptidase M14 family.</text>
</comment>
<dbReference type="GO" id="GO:0008270">
    <property type="term" value="F:zinc ion binding"/>
    <property type="evidence" value="ECO:0007669"/>
    <property type="project" value="InterPro"/>
</dbReference>
<dbReference type="PANTHER" id="PTHR11705">
    <property type="entry name" value="PROTEASE FAMILY M14 CARBOXYPEPTIDASE A,B"/>
    <property type="match status" value="1"/>
</dbReference>
<dbReference type="InterPro" id="IPR057247">
    <property type="entry name" value="CARBOXYPEPT_ZN_2"/>
</dbReference>
<evidence type="ECO:0000256" key="13">
    <source>
        <dbReference type="ARBA" id="ARBA00081330"/>
    </source>
</evidence>
<evidence type="ECO:0000256" key="10">
    <source>
        <dbReference type="ARBA" id="ARBA00022833"/>
    </source>
</evidence>
<feature type="domain" description="Peptidase M14" evidence="15">
    <location>
        <begin position="46"/>
        <end position="346"/>
    </location>
</feature>
<keyword evidence="9" id="KW-0378">Hydrolase</keyword>
<feature type="active site" description="Proton donor/acceptor" evidence="14">
    <location>
        <position position="312"/>
    </location>
</feature>
<comment type="function">
    <text evidence="2">Extracellular metalloprotease that contributes to pathogenicity.</text>
</comment>
<dbReference type="STRING" id="403673.A0A177WWL0"/>
<protein>
    <recommendedName>
        <fullName evidence="13">Carboxypeptidase M14A</fullName>
    </recommendedName>
</protein>
<dbReference type="PROSITE" id="PS00132">
    <property type="entry name" value="CARBOXYPEPT_ZN_1"/>
    <property type="match status" value="1"/>
</dbReference>
<evidence type="ECO:0000256" key="12">
    <source>
        <dbReference type="ARBA" id="ARBA00023157"/>
    </source>
</evidence>
<dbReference type="PROSITE" id="PS52035">
    <property type="entry name" value="PEPTIDASE_M14"/>
    <property type="match status" value="1"/>
</dbReference>
<dbReference type="InterPro" id="IPR057246">
    <property type="entry name" value="CARBOXYPEPT_ZN_1"/>
</dbReference>
<keyword evidence="8" id="KW-0479">Metal-binding</keyword>
<reference evidence="16 17" key="2">
    <citation type="submission" date="2016-05" db="EMBL/GenBank/DDBJ databases">
        <title>Lineage-specific infection strategies underlie the spectrum of fungal disease in amphibians.</title>
        <authorList>
            <person name="Cuomo C.A."/>
            <person name="Farrer R.A."/>
            <person name="James T."/>
            <person name="Longcore J."/>
            <person name="Birren B."/>
        </authorList>
    </citation>
    <scope>NUCLEOTIDE SEQUENCE [LARGE SCALE GENOMIC DNA]</scope>
    <source>
        <strain evidence="16 17">JEL423</strain>
    </source>
</reference>
<dbReference type="CDD" id="cd03860">
    <property type="entry name" value="M14_CP_A-B_like"/>
    <property type="match status" value="1"/>
</dbReference>
<evidence type="ECO:0000313" key="17">
    <source>
        <dbReference type="Proteomes" id="UP000077115"/>
    </source>
</evidence>
<evidence type="ECO:0000256" key="3">
    <source>
        <dbReference type="ARBA" id="ARBA00004613"/>
    </source>
</evidence>
<dbReference type="GO" id="GO:0006508">
    <property type="term" value="P:proteolysis"/>
    <property type="evidence" value="ECO:0007669"/>
    <property type="project" value="UniProtKB-KW"/>
</dbReference>
<evidence type="ECO:0000256" key="8">
    <source>
        <dbReference type="ARBA" id="ARBA00022723"/>
    </source>
</evidence>